<dbReference type="Proteomes" id="UP000019484">
    <property type="component" value="Unassembled WGS sequence"/>
</dbReference>
<dbReference type="eggNOG" id="ENOG502T2QC">
    <property type="taxonomic scope" value="Eukaryota"/>
</dbReference>
<dbReference type="OrthoDB" id="5355007at2759"/>
<protein>
    <submittedName>
        <fullName evidence="2">Uncharacterized protein</fullName>
    </submittedName>
</protein>
<sequence length="196" mass="20143">MSTTTSNSQPNGSSSSTAINIPVPISLTSTNPTLPPATSQALIAHLRATGSISELSAVLADSLARTGWTDRVRALSLELLRNGTCDTFPELMSEVLRRAKIPKSQQQGDNNPGSGKGGPNGTAAASKSKTGTANGTTTPVANGVHGNGAIALSKEWSGGPDGLPDVRIPEATVEIGVDFLKERIKDAVEPVDDDSD</sequence>
<dbReference type="Gene3D" id="1.10.246.140">
    <property type="match status" value="1"/>
</dbReference>
<accession>W9YNG2</accession>
<reference evidence="2 3" key="1">
    <citation type="submission" date="2013-03" db="EMBL/GenBank/DDBJ databases">
        <title>The Genome Sequence of Capronia coronata CBS 617.96.</title>
        <authorList>
            <consortium name="The Broad Institute Genomics Platform"/>
            <person name="Cuomo C."/>
            <person name="de Hoog S."/>
            <person name="Gorbushina A."/>
            <person name="Walker B."/>
            <person name="Young S.K."/>
            <person name="Zeng Q."/>
            <person name="Gargeya S."/>
            <person name="Fitzgerald M."/>
            <person name="Haas B."/>
            <person name="Abouelleil A."/>
            <person name="Allen A.W."/>
            <person name="Alvarado L."/>
            <person name="Arachchi H.M."/>
            <person name="Berlin A.M."/>
            <person name="Chapman S.B."/>
            <person name="Gainer-Dewar J."/>
            <person name="Goldberg J."/>
            <person name="Griggs A."/>
            <person name="Gujja S."/>
            <person name="Hansen M."/>
            <person name="Howarth C."/>
            <person name="Imamovic A."/>
            <person name="Ireland A."/>
            <person name="Larimer J."/>
            <person name="McCowan C."/>
            <person name="Murphy C."/>
            <person name="Pearson M."/>
            <person name="Poon T.W."/>
            <person name="Priest M."/>
            <person name="Roberts A."/>
            <person name="Saif S."/>
            <person name="Shea T."/>
            <person name="Sisk P."/>
            <person name="Sykes S."/>
            <person name="Wortman J."/>
            <person name="Nusbaum C."/>
            <person name="Birren B."/>
        </authorList>
    </citation>
    <scope>NUCLEOTIDE SEQUENCE [LARGE SCALE GENOMIC DNA]</scope>
    <source>
        <strain evidence="2 3">CBS 617.96</strain>
    </source>
</reference>
<evidence type="ECO:0000256" key="1">
    <source>
        <dbReference type="SAM" id="MobiDB-lite"/>
    </source>
</evidence>
<dbReference type="GO" id="GO:0003713">
    <property type="term" value="F:transcription coactivator activity"/>
    <property type="evidence" value="ECO:0007669"/>
    <property type="project" value="InterPro"/>
</dbReference>
<dbReference type="InterPro" id="IPR038212">
    <property type="entry name" value="TF_EnY2_sf"/>
</dbReference>
<gene>
    <name evidence="2" type="ORF">A1O1_02838</name>
</gene>
<dbReference type="STRING" id="1182541.W9YNG2"/>
<dbReference type="AlphaFoldDB" id="W9YNG2"/>
<proteinExistence type="predicted"/>
<dbReference type="Pfam" id="PF10163">
    <property type="entry name" value="EnY2"/>
    <property type="match status" value="1"/>
</dbReference>
<comment type="caution">
    <text evidence="2">The sequence shown here is derived from an EMBL/GenBank/DDBJ whole genome shotgun (WGS) entry which is preliminary data.</text>
</comment>
<organism evidence="2 3">
    <name type="scientific">Capronia coronata CBS 617.96</name>
    <dbReference type="NCBI Taxonomy" id="1182541"/>
    <lineage>
        <taxon>Eukaryota</taxon>
        <taxon>Fungi</taxon>
        <taxon>Dikarya</taxon>
        <taxon>Ascomycota</taxon>
        <taxon>Pezizomycotina</taxon>
        <taxon>Eurotiomycetes</taxon>
        <taxon>Chaetothyriomycetidae</taxon>
        <taxon>Chaetothyriales</taxon>
        <taxon>Herpotrichiellaceae</taxon>
        <taxon>Capronia</taxon>
    </lineage>
</organism>
<evidence type="ECO:0000313" key="2">
    <source>
        <dbReference type="EMBL" id="EXJ94442.1"/>
    </source>
</evidence>
<evidence type="ECO:0000313" key="3">
    <source>
        <dbReference type="Proteomes" id="UP000019484"/>
    </source>
</evidence>
<dbReference type="GO" id="GO:0000124">
    <property type="term" value="C:SAGA complex"/>
    <property type="evidence" value="ECO:0007669"/>
    <property type="project" value="InterPro"/>
</dbReference>
<dbReference type="GeneID" id="19157735"/>
<dbReference type="EMBL" id="AMWN01000002">
    <property type="protein sequence ID" value="EXJ94442.1"/>
    <property type="molecule type" value="Genomic_DNA"/>
</dbReference>
<feature type="compositionally biased region" description="Low complexity" evidence="1">
    <location>
        <begin position="121"/>
        <end position="133"/>
    </location>
</feature>
<feature type="region of interest" description="Disordered" evidence="1">
    <location>
        <begin position="99"/>
        <end position="146"/>
    </location>
</feature>
<keyword evidence="3" id="KW-1185">Reference proteome</keyword>
<dbReference type="HOGENOM" id="CLU_113796_0_0_1"/>
<name>W9YNG2_9EURO</name>
<dbReference type="GO" id="GO:0006406">
    <property type="term" value="P:mRNA export from nucleus"/>
    <property type="evidence" value="ECO:0007669"/>
    <property type="project" value="InterPro"/>
</dbReference>
<dbReference type="RefSeq" id="XP_007721936.1">
    <property type="nucleotide sequence ID" value="XM_007723746.1"/>
</dbReference>
<dbReference type="InterPro" id="IPR018783">
    <property type="entry name" value="TF_ENY2"/>
</dbReference>
<dbReference type="GO" id="GO:0005643">
    <property type="term" value="C:nuclear pore"/>
    <property type="evidence" value="ECO:0007669"/>
    <property type="project" value="InterPro"/>
</dbReference>